<keyword evidence="1" id="KW-1185">Reference proteome</keyword>
<dbReference type="Proteomes" id="UP000504610">
    <property type="component" value="Chromosome 8"/>
</dbReference>
<gene>
    <name evidence="2" type="primary">LOC130499112</name>
</gene>
<reference evidence="2" key="2">
    <citation type="submission" date="2025-08" db="UniProtKB">
        <authorList>
            <consortium name="RefSeq"/>
        </authorList>
    </citation>
    <scope>IDENTIFICATION</scope>
    <source>
        <tissue evidence="2">Leaf</tissue>
    </source>
</reference>
<name>A0A9W3CBP6_RAPSA</name>
<evidence type="ECO:0000313" key="1">
    <source>
        <dbReference type="Proteomes" id="UP000504610"/>
    </source>
</evidence>
<protein>
    <submittedName>
        <fullName evidence="2">Uncharacterized mitochondrial protein AtMg00810-like</fullName>
    </submittedName>
</protein>
<dbReference type="CDD" id="cd09272">
    <property type="entry name" value="RNase_HI_RT_Ty1"/>
    <property type="match status" value="1"/>
</dbReference>
<dbReference type="PANTHER" id="PTHR11439">
    <property type="entry name" value="GAG-POL-RELATED RETROTRANSPOSON"/>
    <property type="match status" value="1"/>
</dbReference>
<dbReference type="GeneID" id="130499112"/>
<sequence>MSDKSLSVYCDVDWSACTFTRRSLSAYVTLIGDSPVSWKTKKQGVVSHSSAEAEYRSRAQTTREVKWLRGFDDCLVTWEQNSTSLRKCFVIVSQLSIEFPIISFMNELNILSQTVIKFEMQFKMAC</sequence>
<dbReference type="RefSeq" id="XP_056848997.1">
    <property type="nucleotide sequence ID" value="XM_056993017.1"/>
</dbReference>
<organism evidence="1 2">
    <name type="scientific">Raphanus sativus</name>
    <name type="common">Radish</name>
    <name type="synonym">Raphanus raphanistrum var. sativus</name>
    <dbReference type="NCBI Taxonomy" id="3726"/>
    <lineage>
        <taxon>Eukaryota</taxon>
        <taxon>Viridiplantae</taxon>
        <taxon>Streptophyta</taxon>
        <taxon>Embryophyta</taxon>
        <taxon>Tracheophyta</taxon>
        <taxon>Spermatophyta</taxon>
        <taxon>Magnoliopsida</taxon>
        <taxon>eudicotyledons</taxon>
        <taxon>Gunneridae</taxon>
        <taxon>Pentapetalae</taxon>
        <taxon>rosids</taxon>
        <taxon>malvids</taxon>
        <taxon>Brassicales</taxon>
        <taxon>Brassicaceae</taxon>
        <taxon>Brassiceae</taxon>
        <taxon>Raphanus</taxon>
    </lineage>
</organism>
<proteinExistence type="predicted"/>
<reference evidence="1" key="1">
    <citation type="journal article" date="2019" name="Database">
        <title>The radish genome database (RadishGD): an integrated information resource for radish genomics.</title>
        <authorList>
            <person name="Yu H.J."/>
            <person name="Baek S."/>
            <person name="Lee Y.J."/>
            <person name="Cho A."/>
            <person name="Mun J.H."/>
        </authorList>
    </citation>
    <scope>NUCLEOTIDE SEQUENCE [LARGE SCALE GENOMIC DNA]</scope>
    <source>
        <strain evidence="1">cv. WK10039</strain>
    </source>
</reference>
<evidence type="ECO:0000313" key="2">
    <source>
        <dbReference type="RefSeq" id="XP_056848997.1"/>
    </source>
</evidence>
<dbReference type="AlphaFoldDB" id="A0A9W3CBP6"/>
<dbReference type="KEGG" id="rsz:130499112"/>
<accession>A0A9W3CBP6</accession>
<dbReference type="PANTHER" id="PTHR11439:SF498">
    <property type="entry name" value="DNAK FAMILY PROTEIN"/>
    <property type="match status" value="1"/>
</dbReference>
<dbReference type="OrthoDB" id="412581at2759"/>